<evidence type="ECO:0000259" key="2">
    <source>
        <dbReference type="Pfam" id="PF12770"/>
    </source>
</evidence>
<reference evidence="3 4" key="1">
    <citation type="submission" date="2018-08" db="EMBL/GenBank/DDBJ databases">
        <title>A genome reference for cultivated species of the human gut microbiota.</title>
        <authorList>
            <person name="Zou Y."/>
            <person name="Xue W."/>
            <person name="Luo G."/>
        </authorList>
    </citation>
    <scope>NUCLEOTIDE SEQUENCE [LARGE SCALE GENOMIC DNA]</scope>
    <source>
        <strain evidence="3 4">AM16-11</strain>
    </source>
</reference>
<dbReference type="AlphaFoldDB" id="A0A414ZQA8"/>
<accession>A0A414ZQA8</accession>
<evidence type="ECO:0000256" key="1">
    <source>
        <dbReference type="PROSITE-ProRule" id="PRU00339"/>
    </source>
</evidence>
<dbReference type="Pfam" id="PF12770">
    <property type="entry name" value="CHAT"/>
    <property type="match status" value="1"/>
</dbReference>
<protein>
    <submittedName>
        <fullName evidence="3">CHAT domain-containing protein</fullName>
    </submittedName>
</protein>
<name>A0A414ZQA8_9FIRM</name>
<dbReference type="Gene3D" id="1.25.40.10">
    <property type="entry name" value="Tetratricopeptide repeat domain"/>
    <property type="match status" value="1"/>
</dbReference>
<dbReference type="EMBL" id="QRKN01000001">
    <property type="protein sequence ID" value="RHI25446.1"/>
    <property type="molecule type" value="Genomic_DNA"/>
</dbReference>
<evidence type="ECO:0000313" key="4">
    <source>
        <dbReference type="Proteomes" id="UP000285865"/>
    </source>
</evidence>
<keyword evidence="1" id="KW-0802">TPR repeat</keyword>
<dbReference type="Proteomes" id="UP000285865">
    <property type="component" value="Unassembled WGS sequence"/>
</dbReference>
<dbReference type="InterPro" id="IPR011990">
    <property type="entry name" value="TPR-like_helical_dom_sf"/>
</dbReference>
<comment type="caution">
    <text evidence="3">The sequence shown here is derived from an EMBL/GenBank/DDBJ whole genome shotgun (WGS) entry which is preliminary data.</text>
</comment>
<dbReference type="InterPro" id="IPR024983">
    <property type="entry name" value="CHAT_dom"/>
</dbReference>
<organism evidence="3 4">
    <name type="scientific">Agathobacter rectalis</name>
    <dbReference type="NCBI Taxonomy" id="39491"/>
    <lineage>
        <taxon>Bacteria</taxon>
        <taxon>Bacillati</taxon>
        <taxon>Bacillota</taxon>
        <taxon>Clostridia</taxon>
        <taxon>Lachnospirales</taxon>
        <taxon>Lachnospiraceae</taxon>
        <taxon>Agathobacter</taxon>
    </lineage>
</organism>
<feature type="domain" description="CHAT" evidence="2">
    <location>
        <begin position="756"/>
        <end position="951"/>
    </location>
</feature>
<feature type="repeat" description="TPR" evidence="1">
    <location>
        <begin position="237"/>
        <end position="270"/>
    </location>
</feature>
<dbReference type="RefSeq" id="WP_118257029.1">
    <property type="nucleotide sequence ID" value="NZ_QRKN01000001.1"/>
</dbReference>
<evidence type="ECO:0000313" key="3">
    <source>
        <dbReference type="EMBL" id="RHI25446.1"/>
    </source>
</evidence>
<proteinExistence type="predicted"/>
<dbReference type="SUPFAM" id="SSF48452">
    <property type="entry name" value="TPR-like"/>
    <property type="match status" value="1"/>
</dbReference>
<sequence length="1010" mass="117431">MSVLLDKLIAKKEYWTQIGFTYGQMIIDFVYMYENNLDIYFDRDNPRVCSYKKQLIELLGSDSEQLILMVHCEAEKSFGGSKYDNLLYSELGDEAYSHYIQFGEAYPFECLDFHICILYGLLAVGDIDKFKDYLYGILATYRENFDDNKFLLNRNKLYIIYKFLCVHLPDFAENMFENEKSNFLDVMKEDALLYFTRICIAENKVKKENNLEYMKEAIEECEKWIKECKNKNNDICVFLYLEKGIYYRNLGEVESAVQEFEEVIRVSNYVPEKRAALAQTASLYYANNSWKLLSSLLDSYSEIYKSMEEPDENVAYLYGIEGLLNAREKKQKIALENINIAVDVAQKLEGENGELTVIMQNNKSMVYWMLGDYYNAQRINYELMNVIKPHPESYPEAITIVLSNNLMFNGYTGFEKNNIKSTKSLLINKKISYDAITNYPLKSNLFLFKKVGELNDSEDDNDPLFEELDAFFSKNKNVNGYFQFLRGAIIKFSRQGNREKEIIYLNKVIDYVREINIGTLSIENFIAIQARIKLAEYSNNFFEIDKYINLIWKERIIPLLKLICNREYEDELLMLTMLSNSYMGLIMSVCKYYIRLNDQILYKYVVNYKYILEKVQKNDSKITWSEIDNLNSIKFSKDYLVVDTFDYRYIDFGNPLYIVSMDGIDLNDIIHKVFFAVTCEKHLIIKCKVQILFDASINTLCGITDNLSLNGTDLSIDNNIMSRLKPFLINKKRIYVCDNMVLTRYIAKLLMITESSFLCEQIPIIFCSNILNLIDDIDVRDVSNAYIFGKSQFIQPKNSDGILQDYLTEIPYSDREVSIIGDVLGCYVNKQKFDRAILEKSSYSIIHLSTHTKISGDGNEELVIGEHNESSCGTLGHDEISDAKWEKVDLVVLSACNTGGLTEYGDSDMTLQEAVHDSKAKSCISTLFEVEDGVNAFFMTCFYKELKKTQKVINSYVNAINTMHLITKKEILQDQDYRKLGMEQYLKEYAFDEQPFNGIDDFGAYILDIY</sequence>
<dbReference type="PROSITE" id="PS50005">
    <property type="entry name" value="TPR"/>
    <property type="match status" value="1"/>
</dbReference>
<gene>
    <name evidence="3" type="ORF">DW172_01775</name>
</gene>
<dbReference type="InterPro" id="IPR019734">
    <property type="entry name" value="TPR_rpt"/>
</dbReference>